<evidence type="ECO:0000313" key="4">
    <source>
        <dbReference type="Proteomes" id="UP000219452"/>
    </source>
</evidence>
<name>A0A286F523_9BACT</name>
<dbReference type="RefSeq" id="WP_097124140.1">
    <property type="nucleotide sequence ID" value="NZ_OCNH01000001.1"/>
</dbReference>
<dbReference type="Proteomes" id="UP000219452">
    <property type="component" value="Unassembled WGS sequence"/>
</dbReference>
<gene>
    <name evidence="3" type="ORF">SAMN06269250_0408</name>
</gene>
<dbReference type="PANTHER" id="PTHR30160">
    <property type="entry name" value="TETRAACYLDISACCHARIDE 4'-KINASE-RELATED"/>
    <property type="match status" value="1"/>
</dbReference>
<evidence type="ECO:0000313" key="3">
    <source>
        <dbReference type="EMBL" id="SOD78330.1"/>
    </source>
</evidence>
<dbReference type="GO" id="GO:0008713">
    <property type="term" value="F:ADP-heptose-lipopolysaccharide heptosyltransferase activity"/>
    <property type="evidence" value="ECO:0007669"/>
    <property type="project" value="TreeGrafter"/>
</dbReference>
<dbReference type="Gene3D" id="3.40.50.2000">
    <property type="entry name" value="Glycogen Phosphorylase B"/>
    <property type="match status" value="2"/>
</dbReference>
<dbReference type="Pfam" id="PF01075">
    <property type="entry name" value="Glyco_transf_9"/>
    <property type="match status" value="1"/>
</dbReference>
<protein>
    <submittedName>
        <fullName evidence="3">ADP-heptose:LPS heptosyltransferase</fullName>
    </submittedName>
</protein>
<keyword evidence="1" id="KW-0328">Glycosyltransferase</keyword>
<evidence type="ECO:0000256" key="2">
    <source>
        <dbReference type="ARBA" id="ARBA00022679"/>
    </source>
</evidence>
<organism evidence="3 4">
    <name type="scientific">Spirosoma fluviale</name>
    <dbReference type="NCBI Taxonomy" id="1597977"/>
    <lineage>
        <taxon>Bacteria</taxon>
        <taxon>Pseudomonadati</taxon>
        <taxon>Bacteroidota</taxon>
        <taxon>Cytophagia</taxon>
        <taxon>Cytophagales</taxon>
        <taxon>Cytophagaceae</taxon>
        <taxon>Spirosoma</taxon>
    </lineage>
</organism>
<dbReference type="SUPFAM" id="SSF53756">
    <property type="entry name" value="UDP-Glycosyltransferase/glycogen phosphorylase"/>
    <property type="match status" value="1"/>
</dbReference>
<keyword evidence="2 3" id="KW-0808">Transferase</keyword>
<reference evidence="4" key="1">
    <citation type="submission" date="2017-09" db="EMBL/GenBank/DDBJ databases">
        <authorList>
            <person name="Varghese N."/>
            <person name="Submissions S."/>
        </authorList>
    </citation>
    <scope>NUCLEOTIDE SEQUENCE [LARGE SCALE GENOMIC DNA]</scope>
    <source>
        <strain evidence="4">DSM 29961</strain>
    </source>
</reference>
<sequence>MIGKARKYCAPRSIAYPLQLLDIVVDAYASRSVRKQDSVPVTDEPAILLMTSGHLGDALILSYTFPLIRQQYPNARIDILAGSWCDPIWQDNPYIRRVIHLNHIGTSRRPLSKLQKWQDFWQTTKAAIKTLSDTVYDYSVDIRFSDSPMHFILPYLKVKRKIGYGTRGFGGLLDDEFFMPDEEVHNVDLILRLLKPMGVEARLETIEPYFVHPPESPEQLWAKLGFPVPAYKPILICPESGDPIRMLPVDYWCELSTQLLQESQNPLVFSGQKAFTAEVYERVRATNPTAVDRLISGVNKLSLQDMASLSEQSQAAFTLDSLPMHLCCLGCPTLSFQKNGMGIQFFPISSKRTLVIHNHELSRSLTLDRPGFESEYVTAFDESVLNRALVWFRAIREQSQVSAT</sequence>
<dbReference type="OrthoDB" id="9772349at2"/>
<dbReference type="AlphaFoldDB" id="A0A286F523"/>
<dbReference type="CDD" id="cd03789">
    <property type="entry name" value="GT9_LPS_heptosyltransferase"/>
    <property type="match status" value="1"/>
</dbReference>
<dbReference type="InterPro" id="IPR002201">
    <property type="entry name" value="Glyco_trans_9"/>
</dbReference>
<accession>A0A286F523</accession>
<dbReference type="GO" id="GO:0009244">
    <property type="term" value="P:lipopolysaccharide core region biosynthetic process"/>
    <property type="evidence" value="ECO:0007669"/>
    <property type="project" value="TreeGrafter"/>
</dbReference>
<proteinExistence type="predicted"/>
<dbReference type="PANTHER" id="PTHR30160:SF1">
    <property type="entry name" value="LIPOPOLYSACCHARIDE 1,2-N-ACETYLGLUCOSAMINETRANSFERASE-RELATED"/>
    <property type="match status" value="1"/>
</dbReference>
<evidence type="ECO:0000256" key="1">
    <source>
        <dbReference type="ARBA" id="ARBA00022676"/>
    </source>
</evidence>
<dbReference type="InterPro" id="IPR051199">
    <property type="entry name" value="LPS_LOS_Heptosyltrfase"/>
</dbReference>
<dbReference type="GO" id="GO:0005829">
    <property type="term" value="C:cytosol"/>
    <property type="evidence" value="ECO:0007669"/>
    <property type="project" value="TreeGrafter"/>
</dbReference>
<dbReference type="EMBL" id="OCNH01000001">
    <property type="protein sequence ID" value="SOD78330.1"/>
    <property type="molecule type" value="Genomic_DNA"/>
</dbReference>
<keyword evidence="4" id="KW-1185">Reference proteome</keyword>